<keyword evidence="8" id="KW-0812">Transmembrane</keyword>
<evidence type="ECO:0000313" key="9">
    <source>
        <dbReference type="EMBL" id="KAF2973315.1"/>
    </source>
</evidence>
<keyword evidence="10" id="KW-1185">Reference proteome</keyword>
<comment type="caution">
    <text evidence="9">The sequence shown here is derived from an EMBL/GenBank/DDBJ whole genome shotgun (WGS) entry which is preliminary data.</text>
</comment>
<feature type="compositionally biased region" description="Low complexity" evidence="7">
    <location>
        <begin position="1446"/>
        <end position="1469"/>
    </location>
</feature>
<feature type="region of interest" description="Disordered" evidence="7">
    <location>
        <begin position="394"/>
        <end position="423"/>
    </location>
</feature>
<dbReference type="InParanoid" id="A0A7C8N1A9"/>
<dbReference type="GO" id="GO:0004185">
    <property type="term" value="F:serine-type carboxypeptidase activity"/>
    <property type="evidence" value="ECO:0007669"/>
    <property type="project" value="InterPro"/>
</dbReference>
<gene>
    <name evidence="9" type="ORF">GQX73_g372</name>
</gene>
<dbReference type="SUPFAM" id="SSF53474">
    <property type="entry name" value="alpha/beta-Hydrolases"/>
    <property type="match status" value="1"/>
</dbReference>
<feature type="compositionally biased region" description="Basic and acidic residues" evidence="7">
    <location>
        <begin position="441"/>
        <end position="453"/>
    </location>
</feature>
<evidence type="ECO:0000256" key="5">
    <source>
        <dbReference type="ARBA" id="ARBA00022801"/>
    </source>
</evidence>
<dbReference type="InterPro" id="IPR029058">
    <property type="entry name" value="AB_hydrolase_fold"/>
</dbReference>
<feature type="compositionally biased region" description="Low complexity" evidence="7">
    <location>
        <begin position="57"/>
        <end position="89"/>
    </location>
</feature>
<feature type="compositionally biased region" description="Low complexity" evidence="7">
    <location>
        <begin position="15"/>
        <end position="42"/>
    </location>
</feature>
<accession>A0A7C8N1A9</accession>
<dbReference type="Gene3D" id="3.40.50.1820">
    <property type="entry name" value="alpha/beta hydrolase"/>
    <property type="match status" value="1"/>
</dbReference>
<keyword evidence="4" id="KW-0732">Signal</keyword>
<evidence type="ECO:0000256" key="8">
    <source>
        <dbReference type="SAM" id="Phobius"/>
    </source>
</evidence>
<evidence type="ECO:0000313" key="10">
    <source>
        <dbReference type="Proteomes" id="UP000481858"/>
    </source>
</evidence>
<feature type="compositionally biased region" description="Low complexity" evidence="7">
    <location>
        <begin position="295"/>
        <end position="310"/>
    </location>
</feature>
<dbReference type="GO" id="GO:0000324">
    <property type="term" value="C:fungal-type vacuole"/>
    <property type="evidence" value="ECO:0007669"/>
    <property type="project" value="TreeGrafter"/>
</dbReference>
<keyword evidence="3" id="KW-0645">Protease</keyword>
<keyword evidence="6" id="KW-0325">Glycoprotein</keyword>
<keyword evidence="2" id="KW-0121">Carboxypeptidase</keyword>
<feature type="region of interest" description="Disordered" evidence="7">
    <location>
        <begin position="1435"/>
        <end position="1472"/>
    </location>
</feature>
<feature type="compositionally biased region" description="Low complexity" evidence="7">
    <location>
        <begin position="739"/>
        <end position="752"/>
    </location>
</feature>
<reference evidence="9 10" key="1">
    <citation type="submission" date="2019-12" db="EMBL/GenBank/DDBJ databases">
        <title>Draft genome sequence of the ascomycete Xylaria multiplex DSM 110363.</title>
        <authorList>
            <person name="Buettner E."/>
            <person name="Kellner H."/>
        </authorList>
    </citation>
    <scope>NUCLEOTIDE SEQUENCE [LARGE SCALE GENOMIC DNA]</scope>
    <source>
        <strain evidence="9 10">DSM 110363</strain>
    </source>
</reference>
<feature type="compositionally biased region" description="Polar residues" evidence="7">
    <location>
        <begin position="90"/>
        <end position="102"/>
    </location>
</feature>
<keyword evidence="5" id="KW-0378">Hydrolase</keyword>
<feature type="transmembrane region" description="Helical" evidence="8">
    <location>
        <begin position="1477"/>
        <end position="1499"/>
    </location>
</feature>
<dbReference type="PANTHER" id="PTHR11802">
    <property type="entry name" value="SERINE PROTEASE FAMILY S10 SERINE CARBOXYPEPTIDASE"/>
    <property type="match status" value="1"/>
</dbReference>
<evidence type="ECO:0000256" key="1">
    <source>
        <dbReference type="ARBA" id="ARBA00009431"/>
    </source>
</evidence>
<protein>
    <recommendedName>
        <fullName evidence="11">Carboxypeptidase</fullName>
    </recommendedName>
</protein>
<dbReference type="GO" id="GO:0006508">
    <property type="term" value="P:proteolysis"/>
    <property type="evidence" value="ECO:0007669"/>
    <property type="project" value="UniProtKB-KW"/>
</dbReference>
<dbReference type="PRINTS" id="PR00724">
    <property type="entry name" value="CRBOXYPTASEC"/>
</dbReference>
<feature type="region of interest" description="Disordered" evidence="7">
    <location>
        <begin position="278"/>
        <end position="310"/>
    </location>
</feature>
<feature type="compositionally biased region" description="Low complexity" evidence="7">
    <location>
        <begin position="158"/>
        <end position="168"/>
    </location>
</feature>
<dbReference type="InterPro" id="IPR001563">
    <property type="entry name" value="Peptidase_S10"/>
</dbReference>
<dbReference type="InterPro" id="IPR033124">
    <property type="entry name" value="Ser_caboxypep_his_AS"/>
</dbReference>
<dbReference type="EMBL" id="WUBL01000002">
    <property type="protein sequence ID" value="KAF2973315.1"/>
    <property type="molecule type" value="Genomic_DNA"/>
</dbReference>
<evidence type="ECO:0000256" key="2">
    <source>
        <dbReference type="ARBA" id="ARBA00022645"/>
    </source>
</evidence>
<comment type="similarity">
    <text evidence="1">Belongs to the peptidase S10 family.</text>
</comment>
<name>A0A7C8N1A9_9PEZI</name>
<feature type="region of interest" description="Disordered" evidence="7">
    <location>
        <begin position="441"/>
        <end position="515"/>
    </location>
</feature>
<feature type="compositionally biased region" description="Pro residues" evidence="7">
    <location>
        <begin position="145"/>
        <end position="157"/>
    </location>
</feature>
<dbReference type="PANTHER" id="PTHR11802:SF189">
    <property type="entry name" value="CARBOXYPEPTIDASE"/>
    <property type="match status" value="1"/>
</dbReference>
<evidence type="ECO:0000256" key="6">
    <source>
        <dbReference type="ARBA" id="ARBA00023180"/>
    </source>
</evidence>
<feature type="compositionally biased region" description="Basic and acidic residues" evidence="7">
    <location>
        <begin position="755"/>
        <end position="767"/>
    </location>
</feature>
<dbReference type="Pfam" id="PF00450">
    <property type="entry name" value="Peptidase_S10"/>
    <property type="match status" value="1"/>
</dbReference>
<feature type="region of interest" description="Disordered" evidence="7">
    <location>
        <begin position="735"/>
        <end position="771"/>
    </location>
</feature>
<evidence type="ECO:0000256" key="4">
    <source>
        <dbReference type="ARBA" id="ARBA00022729"/>
    </source>
</evidence>
<organism evidence="9 10">
    <name type="scientific">Xylaria multiplex</name>
    <dbReference type="NCBI Taxonomy" id="323545"/>
    <lineage>
        <taxon>Eukaryota</taxon>
        <taxon>Fungi</taxon>
        <taxon>Dikarya</taxon>
        <taxon>Ascomycota</taxon>
        <taxon>Pezizomycotina</taxon>
        <taxon>Sordariomycetes</taxon>
        <taxon>Xylariomycetidae</taxon>
        <taxon>Xylariales</taxon>
        <taxon>Xylariaceae</taxon>
        <taxon>Xylaria</taxon>
    </lineage>
</organism>
<keyword evidence="8" id="KW-0472">Membrane</keyword>
<dbReference type="OrthoDB" id="443318at2759"/>
<keyword evidence="8" id="KW-1133">Transmembrane helix</keyword>
<evidence type="ECO:0008006" key="11">
    <source>
        <dbReference type="Google" id="ProtNLM"/>
    </source>
</evidence>
<evidence type="ECO:0000256" key="3">
    <source>
        <dbReference type="ARBA" id="ARBA00022670"/>
    </source>
</evidence>
<dbReference type="Proteomes" id="UP000481858">
    <property type="component" value="Unassembled WGS sequence"/>
</dbReference>
<sequence length="1500" mass="163970">MVATEDGDAPMTGAPQPIIPGSSPVSGSGSGSASAPAPAQPVTKPKRRFAPQLIEQTTKSSSNRITNTNTNSNTDGKSNSNAGTGTGNNRTISNATQSTKDASVQADGSDIPAPRPPTKTIRRFAPVPIETTFDSYRVANKNPHGPAPEPTPDPSPTTPQSSLTFSSTGTAMAPEPPQTKEQEKKPKRRFAPQLIETSRRARRAGQEGPATKPIDKTDITPGTNHIYAPKPKRKHGVPQPNKSTVGLEHATAENDDETVPRFLTPRRQLALKAGLNTRRSTRTNSYHPDLDTILSSESGNSSEGDDTAAAPALNLGAPALSDTRSDYGDTWSTRSYDLRSRRESCDEEFSGYLLGVAAREAHRQREFEQALSAFPNGVPPLGVEHFFVRDNSEDDLQIGDDEPPLRHGPSQLLRRKSTDPGWAVDEMRAHAEKLARMRAETHGSLDDNSDKSETAPPPEDPLWTTTARRESRDSAMGSSMGPILPTHSPGLFARSSPGHDKPFTPPPSTGLRASPFGMPFAFRTGKPDDAELGKMRKAASPPMLGADLTFRTCPSPQYTRMEPNQPYSQFDRLEKNQRDASGATGLWRGYCSSQTNKLETPALQPPDLLRTPGVCSPIDPFASAFGASVNGSGTQSPVWSSDGKGTSLQRQKLSGLGDRLEREIGRKEREESIVAEFDDAFVTQVYNYLSLCYPATARAFDDELSKISGICVEELRKDDNVQVGKGFMLEMEMNHNRGSTDSSTSDSSNTDSSGDDERMVSPHEYERRSRHKPPRWKALKLYIREWARQHPSLNNYDGSGPPAWGPAGLAFGGDKMPSATVRLIRAIGLTAVFLAPTVVAQFPPTPEGVTVLESKFGNGVKISYKEPGICETTEGVKSYAGYVHLPPGTLEDLGEPQDYPINTFFWFFEARKDPENAPLSIWINGGPGSSSLLGLFAENGPCYVNPDSNSTRLSEWSWNNEVNMLYIEQPVQVGFSYDSLQNYTYDLVTGRTTSLRESDTVPEQNTTLLVGTYPSNNRTRTAQGSRNAAIAIWHFAQTWFQEFPGYHPDDSRISLATESYGGRYGPAFFSFFEEQNQKIEDGTWNSTGENYVLNLDTLILINSCIDRQVMYPYYPHMAYNNTYDIQAVNETIYLSMVDAWEREGGCRDQIAECIEVAKAYDPDNIGINATVNRICMAAETFCSTEVRGPFLEYSNNNYYDLATQNPDPFPASFHYLYLNQPHVQAALGVPLNYTSSSSAVSSAFRGIGDYPRPGWVEDLAYLLENGIKVHLMYGDRDYACHWIGGEAVSLAINYTNTDKFHAAGYTDIVVNDTYVGGQVRQYGNLSFSRVYQAGHEIPSYQPEAAYKMFHRALFNRDIATGTVDTAANPDYATNGTADTWAIKNEDPEDPVHFCYLWDVEATCTEEQIQSVLDGSAVIVSGILKDANSTKLFPGLFDGTEDGNDASSTTSSGSGSPSPTESESRSSPTENGSVARSLVAVGTSGIGLWAVLAMMGYVVLT</sequence>
<dbReference type="PROSITE" id="PS00560">
    <property type="entry name" value="CARBOXYPEPT_SER_HIS"/>
    <property type="match status" value="1"/>
</dbReference>
<proteinExistence type="inferred from homology"/>
<evidence type="ECO:0000256" key="7">
    <source>
        <dbReference type="SAM" id="MobiDB-lite"/>
    </source>
</evidence>
<feature type="region of interest" description="Disordered" evidence="7">
    <location>
        <begin position="1"/>
        <end position="265"/>
    </location>
</feature>